<evidence type="ECO:0000313" key="1">
    <source>
        <dbReference type="EMBL" id="GIZ00136.1"/>
    </source>
</evidence>
<comment type="caution">
    <text evidence="1">The sequence shown here is derived from an EMBL/GenBank/DDBJ whole genome shotgun (WGS) entry which is preliminary data.</text>
</comment>
<organism evidence="1 2">
    <name type="scientific">Caerostris extrusa</name>
    <name type="common">Bark spider</name>
    <name type="synonym">Caerostris bankana</name>
    <dbReference type="NCBI Taxonomy" id="172846"/>
    <lineage>
        <taxon>Eukaryota</taxon>
        <taxon>Metazoa</taxon>
        <taxon>Ecdysozoa</taxon>
        <taxon>Arthropoda</taxon>
        <taxon>Chelicerata</taxon>
        <taxon>Arachnida</taxon>
        <taxon>Araneae</taxon>
        <taxon>Araneomorphae</taxon>
        <taxon>Entelegynae</taxon>
        <taxon>Araneoidea</taxon>
        <taxon>Araneidae</taxon>
        <taxon>Caerostris</taxon>
    </lineage>
</organism>
<protein>
    <submittedName>
        <fullName evidence="1">Uncharacterized protein</fullName>
    </submittedName>
</protein>
<dbReference type="EMBL" id="BPLR01001123">
    <property type="protein sequence ID" value="GIZ00136.1"/>
    <property type="molecule type" value="Genomic_DNA"/>
</dbReference>
<dbReference type="Proteomes" id="UP001054945">
    <property type="component" value="Unassembled WGS sequence"/>
</dbReference>
<proteinExistence type="predicted"/>
<accession>A0AAV4XYA0</accession>
<sequence length="100" mass="11250">MSHFTVKITKNFTVHAKTRWSSPINSTTSYVIDSLDKPSHSVATYRIFATSPFRNNPLTPFTNSFSIRNGDRPPKCSAGYAQIRTSVCLKDVPLSRRLKS</sequence>
<name>A0AAV4XYA0_CAEEX</name>
<evidence type="ECO:0000313" key="2">
    <source>
        <dbReference type="Proteomes" id="UP001054945"/>
    </source>
</evidence>
<gene>
    <name evidence="1" type="ORF">CEXT_570771</name>
</gene>
<dbReference type="AlphaFoldDB" id="A0AAV4XYA0"/>
<reference evidence="1 2" key="1">
    <citation type="submission" date="2021-06" db="EMBL/GenBank/DDBJ databases">
        <title>Caerostris extrusa draft genome.</title>
        <authorList>
            <person name="Kono N."/>
            <person name="Arakawa K."/>
        </authorList>
    </citation>
    <scope>NUCLEOTIDE SEQUENCE [LARGE SCALE GENOMIC DNA]</scope>
</reference>
<keyword evidence="2" id="KW-1185">Reference proteome</keyword>